<name>A0A0P1BQ00_9BASI</name>
<evidence type="ECO:0000256" key="1">
    <source>
        <dbReference type="ARBA" id="ARBA00004477"/>
    </source>
</evidence>
<dbReference type="InterPro" id="IPR029008">
    <property type="entry name" value="EMC6-like"/>
</dbReference>
<proteinExistence type="inferred from homology"/>
<keyword evidence="5" id="KW-0256">Endoplasmic reticulum</keyword>
<evidence type="ECO:0000256" key="8">
    <source>
        <dbReference type="SAM" id="Phobius"/>
    </source>
</evidence>
<keyword evidence="6 8" id="KW-1133">Transmembrane helix</keyword>
<dbReference type="GO" id="GO:0000045">
    <property type="term" value="P:autophagosome assembly"/>
    <property type="evidence" value="ECO:0007669"/>
    <property type="project" value="TreeGrafter"/>
</dbReference>
<dbReference type="Pfam" id="PF07019">
    <property type="entry name" value="EMC6"/>
    <property type="match status" value="1"/>
</dbReference>
<feature type="transmembrane region" description="Helical" evidence="8">
    <location>
        <begin position="53"/>
        <end position="72"/>
    </location>
</feature>
<dbReference type="PANTHER" id="PTHR20994:SF0">
    <property type="entry name" value="ER MEMBRANE PROTEIN COMPLEX SUBUNIT 6"/>
    <property type="match status" value="1"/>
</dbReference>
<evidence type="ECO:0000256" key="2">
    <source>
        <dbReference type="ARBA" id="ARBA00009436"/>
    </source>
</evidence>
<dbReference type="EMBL" id="CCYA01000270">
    <property type="protein sequence ID" value="CEH18351.1"/>
    <property type="molecule type" value="Genomic_DNA"/>
</dbReference>
<keyword evidence="7 8" id="KW-0472">Membrane</keyword>
<feature type="transmembrane region" description="Helical" evidence="8">
    <location>
        <begin position="118"/>
        <end position="136"/>
    </location>
</feature>
<dbReference type="Proteomes" id="UP000054845">
    <property type="component" value="Unassembled WGS sequence"/>
</dbReference>
<dbReference type="InterPro" id="IPR008504">
    <property type="entry name" value="Emc6"/>
</dbReference>
<keyword evidence="4 8" id="KW-0812">Transmembrane</keyword>
<comment type="similarity">
    <text evidence="2">Belongs to the EMC6 family.</text>
</comment>
<comment type="subcellular location">
    <subcellularLocation>
        <location evidence="1">Endoplasmic reticulum membrane</location>
        <topology evidence="1">Multi-pass membrane protein</topology>
    </subcellularLocation>
</comment>
<accession>A0A0P1BQ00</accession>
<evidence type="ECO:0000313" key="10">
    <source>
        <dbReference type="Proteomes" id="UP000054845"/>
    </source>
</evidence>
<dbReference type="STRING" id="401625.A0A0P1BQ00"/>
<feature type="transmembrane region" description="Helical" evidence="8">
    <location>
        <begin position="28"/>
        <end position="47"/>
    </location>
</feature>
<dbReference type="AlphaFoldDB" id="A0A0P1BQ00"/>
<keyword evidence="10" id="KW-1185">Reference proteome</keyword>
<dbReference type="GO" id="GO:0034975">
    <property type="term" value="P:protein folding in endoplasmic reticulum"/>
    <property type="evidence" value="ECO:0007669"/>
    <property type="project" value="TreeGrafter"/>
</dbReference>
<evidence type="ECO:0000256" key="6">
    <source>
        <dbReference type="ARBA" id="ARBA00022989"/>
    </source>
</evidence>
<dbReference type="OrthoDB" id="16510at2759"/>
<evidence type="ECO:0000256" key="3">
    <source>
        <dbReference type="ARBA" id="ARBA00020827"/>
    </source>
</evidence>
<reference evidence="9 10" key="1">
    <citation type="submission" date="2014-09" db="EMBL/GenBank/DDBJ databases">
        <authorList>
            <person name="Magalhaes I.L.F."/>
            <person name="Oliveira U."/>
            <person name="Santos F.R."/>
            <person name="Vidigal T.H.D.A."/>
            <person name="Brescovit A.D."/>
            <person name="Santos A.J."/>
        </authorList>
    </citation>
    <scope>NUCLEOTIDE SEQUENCE [LARGE SCALE GENOMIC DNA]</scope>
</reference>
<dbReference type="PANTHER" id="PTHR20994">
    <property type="entry name" value="ER MEMBRANE PROTEIN COMPLEX SUBUNIT 6"/>
    <property type="match status" value="1"/>
</dbReference>
<sequence>MDATPTQAQLAAARLNPEALQHNTSQLYYVRSILLSVAGSAAGVLGLRTWAGLLVYLSALVLTNILLVLLLANPSRPQAHLHSFALKTNAPTGRAGGSSAGTLALAWVGWLFEGAQEFGFSFVLWWTLWSALVHVYD</sequence>
<protein>
    <recommendedName>
        <fullName evidence="3">ER membrane protein complex subunit 6</fullName>
    </recommendedName>
</protein>
<dbReference type="GO" id="GO:0072546">
    <property type="term" value="C:EMC complex"/>
    <property type="evidence" value="ECO:0007669"/>
    <property type="project" value="InterPro"/>
</dbReference>
<evidence type="ECO:0000256" key="4">
    <source>
        <dbReference type="ARBA" id="ARBA00022692"/>
    </source>
</evidence>
<organism evidence="9 10">
    <name type="scientific">Ceraceosorus bombacis</name>
    <dbReference type="NCBI Taxonomy" id="401625"/>
    <lineage>
        <taxon>Eukaryota</taxon>
        <taxon>Fungi</taxon>
        <taxon>Dikarya</taxon>
        <taxon>Basidiomycota</taxon>
        <taxon>Ustilaginomycotina</taxon>
        <taxon>Exobasidiomycetes</taxon>
        <taxon>Ceraceosorales</taxon>
        <taxon>Ceraceosoraceae</taxon>
        <taxon>Ceraceosorus</taxon>
    </lineage>
</organism>
<evidence type="ECO:0000313" key="9">
    <source>
        <dbReference type="EMBL" id="CEH18351.1"/>
    </source>
</evidence>
<evidence type="ECO:0000256" key="5">
    <source>
        <dbReference type="ARBA" id="ARBA00022824"/>
    </source>
</evidence>
<feature type="transmembrane region" description="Helical" evidence="8">
    <location>
        <begin position="93"/>
        <end position="112"/>
    </location>
</feature>
<evidence type="ECO:0000256" key="7">
    <source>
        <dbReference type="ARBA" id="ARBA00023136"/>
    </source>
</evidence>